<sequence length="191" mass="21322">MKFVVSMFFLVLPMMVDAAPSDPMPEYREALQHELDNRAVARHVVPVMAGMYKGRPAGEFWEAYQALENAQAPLYGEHGQCHGLMASGFVPWIKAKTSIVFAWLMRGRFVSLLSGATQRYLAELEQVPVPGQERDRAFWRYVVAQERAQVQALALAAEDKHAEAAQILKGFKDSVLPAAVEHRACEEDSSS</sequence>
<evidence type="ECO:0000313" key="2">
    <source>
        <dbReference type="EMBL" id="NML29136.1"/>
    </source>
</evidence>
<reference evidence="2 3" key="1">
    <citation type="submission" date="2020-04" db="EMBL/GenBank/DDBJ databases">
        <title>Zoogloea sp. G-4-1-14 isolated from soil.</title>
        <authorList>
            <person name="Dahal R.H."/>
        </authorList>
    </citation>
    <scope>NUCLEOTIDE SEQUENCE [LARGE SCALE GENOMIC DNA]</scope>
    <source>
        <strain evidence="2 3">G-4-1-14</strain>
    </source>
</reference>
<dbReference type="Proteomes" id="UP000580043">
    <property type="component" value="Unassembled WGS sequence"/>
</dbReference>
<evidence type="ECO:0000256" key="1">
    <source>
        <dbReference type="SAM" id="SignalP"/>
    </source>
</evidence>
<name>A0A848GEQ2_9RHOO</name>
<accession>A0A848GEQ2</accession>
<feature type="signal peptide" evidence="1">
    <location>
        <begin position="1"/>
        <end position="18"/>
    </location>
</feature>
<gene>
    <name evidence="2" type="ORF">HHL15_25665</name>
</gene>
<protein>
    <submittedName>
        <fullName evidence="2">Uncharacterized protein</fullName>
    </submittedName>
</protein>
<dbReference type="RefSeq" id="WP_169148626.1">
    <property type="nucleotide sequence ID" value="NZ_JABBGA010000054.1"/>
</dbReference>
<keyword evidence="1" id="KW-0732">Signal</keyword>
<organism evidence="2 3">
    <name type="scientific">Zoogloea dura</name>
    <dbReference type="NCBI Taxonomy" id="2728840"/>
    <lineage>
        <taxon>Bacteria</taxon>
        <taxon>Pseudomonadati</taxon>
        <taxon>Pseudomonadota</taxon>
        <taxon>Betaproteobacteria</taxon>
        <taxon>Rhodocyclales</taxon>
        <taxon>Zoogloeaceae</taxon>
        <taxon>Zoogloea</taxon>
    </lineage>
</organism>
<dbReference type="EMBL" id="JABBGA010000054">
    <property type="protein sequence ID" value="NML29136.1"/>
    <property type="molecule type" value="Genomic_DNA"/>
</dbReference>
<feature type="chain" id="PRO_5032629868" evidence="1">
    <location>
        <begin position="19"/>
        <end position="191"/>
    </location>
</feature>
<keyword evidence="3" id="KW-1185">Reference proteome</keyword>
<comment type="caution">
    <text evidence="2">The sequence shown here is derived from an EMBL/GenBank/DDBJ whole genome shotgun (WGS) entry which is preliminary data.</text>
</comment>
<dbReference type="AlphaFoldDB" id="A0A848GEQ2"/>
<evidence type="ECO:0000313" key="3">
    <source>
        <dbReference type="Proteomes" id="UP000580043"/>
    </source>
</evidence>
<proteinExistence type="predicted"/>